<evidence type="ECO:0000313" key="8">
    <source>
        <dbReference type="Proteomes" id="UP000267464"/>
    </source>
</evidence>
<proteinExistence type="inferred from homology"/>
<feature type="transmembrane region" description="Helical" evidence="6">
    <location>
        <begin position="307"/>
        <end position="339"/>
    </location>
</feature>
<feature type="transmembrane region" description="Helical" evidence="6">
    <location>
        <begin position="238"/>
        <end position="262"/>
    </location>
</feature>
<evidence type="ECO:0000256" key="5">
    <source>
        <dbReference type="ARBA" id="ARBA00023136"/>
    </source>
</evidence>
<feature type="transmembrane region" description="Helical" evidence="6">
    <location>
        <begin position="269"/>
        <end position="287"/>
    </location>
</feature>
<evidence type="ECO:0000313" key="7">
    <source>
        <dbReference type="EMBL" id="RQP25984.1"/>
    </source>
</evidence>
<feature type="transmembrane region" description="Helical" evidence="6">
    <location>
        <begin position="12"/>
        <end position="44"/>
    </location>
</feature>
<dbReference type="InterPro" id="IPR002549">
    <property type="entry name" value="AI-2E-like"/>
</dbReference>
<feature type="transmembrane region" description="Helical" evidence="6">
    <location>
        <begin position="149"/>
        <end position="172"/>
    </location>
</feature>
<evidence type="ECO:0000256" key="4">
    <source>
        <dbReference type="ARBA" id="ARBA00022989"/>
    </source>
</evidence>
<reference evidence="7 8" key="2">
    <citation type="submission" date="2018-12" db="EMBL/GenBank/DDBJ databases">
        <title>Rhizobacter gummiphilus sp. nov., a rubber-degrading bacterium isolated from the soil of a botanical garden in Japan.</title>
        <authorList>
            <person name="Shunsuke S.S."/>
        </authorList>
    </citation>
    <scope>NUCLEOTIDE SEQUENCE [LARGE SCALE GENOMIC DNA]</scope>
    <source>
        <strain evidence="7 8">S-16</strain>
    </source>
</reference>
<protein>
    <submittedName>
        <fullName evidence="7">AI-2E family transporter</fullName>
    </submittedName>
</protein>
<comment type="similarity">
    <text evidence="2">Belongs to the autoinducer-2 exporter (AI-2E) (TC 2.A.86) family.</text>
</comment>
<dbReference type="Pfam" id="PF01594">
    <property type="entry name" value="AI-2E_transport"/>
    <property type="match status" value="1"/>
</dbReference>
<dbReference type="Proteomes" id="UP000267464">
    <property type="component" value="Unassembled WGS sequence"/>
</dbReference>
<keyword evidence="4 6" id="KW-1133">Transmembrane helix</keyword>
<feature type="transmembrane region" description="Helical" evidence="6">
    <location>
        <begin position="213"/>
        <end position="232"/>
    </location>
</feature>
<keyword evidence="3 6" id="KW-0812">Transmembrane</keyword>
<reference evidence="7 8" key="1">
    <citation type="submission" date="2018-08" db="EMBL/GenBank/DDBJ databases">
        <authorList>
            <person name="Khan S.A."/>
            <person name="Jeon C.O."/>
            <person name="Chun B.H."/>
            <person name="Jeong S.E."/>
        </authorList>
    </citation>
    <scope>NUCLEOTIDE SEQUENCE [LARGE SCALE GENOMIC DNA]</scope>
    <source>
        <strain evidence="7 8">S-16</strain>
    </source>
</reference>
<feature type="transmembrane region" description="Helical" evidence="6">
    <location>
        <begin position="56"/>
        <end position="84"/>
    </location>
</feature>
<dbReference type="RefSeq" id="WP_124538652.1">
    <property type="nucleotide sequence ID" value="NZ_QUSW01000001.1"/>
</dbReference>
<dbReference type="OrthoDB" id="5792512at2"/>
<dbReference type="PANTHER" id="PTHR21716">
    <property type="entry name" value="TRANSMEMBRANE PROTEIN"/>
    <property type="match status" value="1"/>
</dbReference>
<name>A0A3N7HUN8_9BURK</name>
<comment type="subcellular location">
    <subcellularLocation>
        <location evidence="1">Membrane</location>
        <topology evidence="1">Multi-pass membrane protein</topology>
    </subcellularLocation>
</comment>
<evidence type="ECO:0000256" key="1">
    <source>
        <dbReference type="ARBA" id="ARBA00004141"/>
    </source>
</evidence>
<accession>A0A3N7HUN8</accession>
<evidence type="ECO:0000256" key="3">
    <source>
        <dbReference type="ARBA" id="ARBA00022692"/>
    </source>
</evidence>
<organism evidence="7 8">
    <name type="scientific">Piscinibacter terrae</name>
    <dbReference type="NCBI Taxonomy" id="2496871"/>
    <lineage>
        <taxon>Bacteria</taxon>
        <taxon>Pseudomonadati</taxon>
        <taxon>Pseudomonadota</taxon>
        <taxon>Betaproteobacteria</taxon>
        <taxon>Burkholderiales</taxon>
        <taxon>Sphaerotilaceae</taxon>
        <taxon>Piscinibacter</taxon>
    </lineage>
</organism>
<sequence length="353" mass="38286">MNLSSTQRRTLTWIALGLAGLGLLWLLAPVLTPFLIAAVLAYALHPAVERMAARGVPRALAVIAVEVLVLLAFTAVLLLMVPILSKEIPLLRERIPVLAKGAKESLEPWLAHYGVNVSLDIDSLQQMVLKALNANFEDWLSTILASARIGGSIVLTVLGAMVLVPVALFYLLMDWSRLTERVQELVPPRLRPGFHGFMSECDTVLGQYLRGQLLVMLAMAIFYSVGLALFRFDLAVPVGVFTGMAMFIPYLGFGLGMLLALLAGVLQFASWYGLIAVAVIYGLGQILEGFFLTPRLVGERIGLSPLMVIFALLAFGHLFGFAGVLVALPLSAVLAVAVGRLRSWYLQSRLYGA</sequence>
<dbReference type="GO" id="GO:0055085">
    <property type="term" value="P:transmembrane transport"/>
    <property type="evidence" value="ECO:0007669"/>
    <property type="project" value="TreeGrafter"/>
</dbReference>
<evidence type="ECO:0000256" key="6">
    <source>
        <dbReference type="SAM" id="Phobius"/>
    </source>
</evidence>
<dbReference type="AlphaFoldDB" id="A0A3N7HUN8"/>
<dbReference type="EMBL" id="QUSW01000001">
    <property type="protein sequence ID" value="RQP25984.1"/>
    <property type="molecule type" value="Genomic_DNA"/>
</dbReference>
<keyword evidence="8" id="KW-1185">Reference proteome</keyword>
<comment type="caution">
    <text evidence="7">The sequence shown here is derived from an EMBL/GenBank/DDBJ whole genome shotgun (WGS) entry which is preliminary data.</text>
</comment>
<gene>
    <name evidence="7" type="ORF">DZC73_02715</name>
</gene>
<dbReference type="GO" id="GO:0016020">
    <property type="term" value="C:membrane"/>
    <property type="evidence" value="ECO:0007669"/>
    <property type="project" value="UniProtKB-SubCell"/>
</dbReference>
<keyword evidence="5 6" id="KW-0472">Membrane</keyword>
<evidence type="ECO:0000256" key="2">
    <source>
        <dbReference type="ARBA" id="ARBA00009773"/>
    </source>
</evidence>
<dbReference type="PANTHER" id="PTHR21716:SF64">
    <property type="entry name" value="AI-2 TRANSPORT PROTEIN TQSA"/>
    <property type="match status" value="1"/>
</dbReference>